<protein>
    <recommendedName>
        <fullName evidence="8">PTS EIIA type-4 domain-containing protein</fullName>
    </recommendedName>
</protein>
<keyword evidence="6" id="KW-0598">Phosphotransferase system</keyword>
<evidence type="ECO:0000256" key="6">
    <source>
        <dbReference type="ARBA" id="ARBA00022683"/>
    </source>
</evidence>
<dbReference type="InterPro" id="IPR033887">
    <property type="entry name" value="PTS_IIA_man"/>
</dbReference>
<organism evidence="9 10">
    <name type="scientific">candidate division KSB3 bacterium</name>
    <dbReference type="NCBI Taxonomy" id="2044937"/>
    <lineage>
        <taxon>Bacteria</taxon>
        <taxon>candidate division KSB3</taxon>
    </lineage>
</organism>
<dbReference type="AlphaFoldDB" id="A0A2G6K9K1"/>
<dbReference type="PANTHER" id="PTHR33799:SF1">
    <property type="entry name" value="PTS SYSTEM MANNOSE-SPECIFIC EIIAB COMPONENT-RELATED"/>
    <property type="match status" value="1"/>
</dbReference>
<dbReference type="PANTHER" id="PTHR33799">
    <property type="entry name" value="PTS PERMEASE-RELATED-RELATED"/>
    <property type="match status" value="1"/>
</dbReference>
<evidence type="ECO:0000256" key="2">
    <source>
        <dbReference type="ARBA" id="ARBA00022448"/>
    </source>
</evidence>
<dbReference type="CDD" id="cd00006">
    <property type="entry name" value="PTS_IIA_man"/>
    <property type="match status" value="1"/>
</dbReference>
<dbReference type="GO" id="GO:0005737">
    <property type="term" value="C:cytoplasm"/>
    <property type="evidence" value="ECO:0007669"/>
    <property type="project" value="UniProtKB-SubCell"/>
</dbReference>
<dbReference type="GO" id="GO:0009401">
    <property type="term" value="P:phosphoenolpyruvate-dependent sugar phosphotransferase system"/>
    <property type="evidence" value="ECO:0007669"/>
    <property type="project" value="UniProtKB-KW"/>
</dbReference>
<dbReference type="InterPro" id="IPR036662">
    <property type="entry name" value="PTS_EIIA_man-typ_sf"/>
</dbReference>
<dbReference type="SUPFAM" id="SSF53062">
    <property type="entry name" value="PTS system fructose IIA component-like"/>
    <property type="match status" value="1"/>
</dbReference>
<feature type="domain" description="PTS EIIA type-4" evidence="8">
    <location>
        <begin position="27"/>
        <end position="149"/>
    </location>
</feature>
<evidence type="ECO:0000256" key="5">
    <source>
        <dbReference type="ARBA" id="ARBA00022679"/>
    </source>
</evidence>
<evidence type="ECO:0000256" key="3">
    <source>
        <dbReference type="ARBA" id="ARBA00022490"/>
    </source>
</evidence>
<reference evidence="9 10" key="1">
    <citation type="submission" date="2017-10" db="EMBL/GenBank/DDBJ databases">
        <title>Novel microbial diversity and functional potential in the marine mammal oral microbiome.</title>
        <authorList>
            <person name="Dudek N.K."/>
            <person name="Sun C.L."/>
            <person name="Burstein D."/>
            <person name="Kantor R.S."/>
            <person name="Aliaga Goltsman D.S."/>
            <person name="Bik E.M."/>
            <person name="Thomas B.C."/>
            <person name="Banfield J.F."/>
            <person name="Relman D.A."/>
        </authorList>
    </citation>
    <scope>NUCLEOTIDE SEQUENCE [LARGE SCALE GENOMIC DNA]</scope>
    <source>
        <strain evidence="9">DOLJORAL78_47_16</strain>
    </source>
</reference>
<keyword evidence="4" id="KW-0762">Sugar transport</keyword>
<keyword evidence="3" id="KW-0963">Cytoplasm</keyword>
<comment type="subcellular location">
    <subcellularLocation>
        <location evidence="1">Cytoplasm</location>
    </subcellularLocation>
</comment>
<evidence type="ECO:0000313" key="9">
    <source>
        <dbReference type="EMBL" id="PIE32333.1"/>
    </source>
</evidence>
<dbReference type="Proteomes" id="UP000230821">
    <property type="component" value="Unassembled WGS sequence"/>
</dbReference>
<gene>
    <name evidence="9" type="ORF">CSA56_15790</name>
</gene>
<dbReference type="InterPro" id="IPR004701">
    <property type="entry name" value="PTS_EIIA_man-typ"/>
</dbReference>
<keyword evidence="7" id="KW-0418">Kinase</keyword>
<evidence type="ECO:0000259" key="8">
    <source>
        <dbReference type="PROSITE" id="PS51096"/>
    </source>
</evidence>
<dbReference type="GO" id="GO:0016301">
    <property type="term" value="F:kinase activity"/>
    <property type="evidence" value="ECO:0007669"/>
    <property type="project" value="UniProtKB-KW"/>
</dbReference>
<keyword evidence="5" id="KW-0808">Transferase</keyword>
<accession>A0A2G6K9K1</accession>
<dbReference type="EMBL" id="PDSK01000115">
    <property type="protein sequence ID" value="PIE32333.1"/>
    <property type="molecule type" value="Genomic_DNA"/>
</dbReference>
<sequence length="168" mass="18314">MFIVDVGCLVQTAQLPIISRQSSIIIMVGAVIVSHGQLGEEMIHSAEMIVGEMTHITAVSIDMTTDVESSCEKIRQAIKKVNTEAGVVILTDMFGGTPSNISLSFLDEAAVEVITGVNLAMLIHLSNISDDMPFHETVQQLKERGKGNIHIASEFLKQRGKQKEHTRS</sequence>
<evidence type="ECO:0000256" key="7">
    <source>
        <dbReference type="ARBA" id="ARBA00022777"/>
    </source>
</evidence>
<name>A0A2G6K9K1_9BACT</name>
<dbReference type="GO" id="GO:0016020">
    <property type="term" value="C:membrane"/>
    <property type="evidence" value="ECO:0007669"/>
    <property type="project" value="InterPro"/>
</dbReference>
<dbReference type="PROSITE" id="PS51096">
    <property type="entry name" value="PTS_EIIA_TYPE_4"/>
    <property type="match status" value="1"/>
</dbReference>
<proteinExistence type="predicted"/>
<evidence type="ECO:0000256" key="1">
    <source>
        <dbReference type="ARBA" id="ARBA00004496"/>
    </source>
</evidence>
<evidence type="ECO:0000256" key="4">
    <source>
        <dbReference type="ARBA" id="ARBA00022597"/>
    </source>
</evidence>
<keyword evidence="2" id="KW-0813">Transport</keyword>
<dbReference type="InterPro" id="IPR051471">
    <property type="entry name" value="Bacterial_PTS_sugar_comp"/>
</dbReference>
<dbReference type="Gene3D" id="3.40.50.510">
    <property type="entry name" value="Phosphotransferase system, mannose-type IIA component"/>
    <property type="match status" value="1"/>
</dbReference>
<evidence type="ECO:0000313" key="10">
    <source>
        <dbReference type="Proteomes" id="UP000230821"/>
    </source>
</evidence>
<comment type="caution">
    <text evidence="9">The sequence shown here is derived from an EMBL/GenBank/DDBJ whole genome shotgun (WGS) entry which is preliminary data.</text>
</comment>
<dbReference type="Pfam" id="PF03610">
    <property type="entry name" value="EIIA-man"/>
    <property type="match status" value="1"/>
</dbReference>